<dbReference type="FunFam" id="3.30.40.10:FF:000309">
    <property type="entry name" value="E3 ubiquitin-protein ligase MBR2"/>
    <property type="match status" value="1"/>
</dbReference>
<dbReference type="InterPro" id="IPR013083">
    <property type="entry name" value="Znf_RING/FYVE/PHD"/>
</dbReference>
<evidence type="ECO:0000256" key="7">
    <source>
        <dbReference type="ARBA" id="ARBA00022786"/>
    </source>
</evidence>
<keyword evidence="12" id="KW-1185">Reference proteome</keyword>
<feature type="compositionally biased region" description="Low complexity" evidence="10">
    <location>
        <begin position="510"/>
        <end position="524"/>
    </location>
</feature>
<accession>A0A6P6UM91</accession>
<dbReference type="RefSeq" id="XP_071923429.1">
    <property type="nucleotide sequence ID" value="XM_072067328.1"/>
</dbReference>
<keyword evidence="7" id="KW-0833">Ubl conjugation pathway</keyword>
<dbReference type="GO" id="GO:0010228">
    <property type="term" value="P:vegetative to reproductive phase transition of meristem"/>
    <property type="evidence" value="ECO:0007669"/>
    <property type="project" value="UniProtKB-ARBA"/>
</dbReference>
<feature type="compositionally biased region" description="Polar residues" evidence="10">
    <location>
        <begin position="470"/>
        <end position="489"/>
    </location>
</feature>
<evidence type="ECO:0000256" key="4">
    <source>
        <dbReference type="ARBA" id="ARBA00022679"/>
    </source>
</evidence>
<evidence type="ECO:0000259" key="11">
    <source>
        <dbReference type="PROSITE" id="PS50089"/>
    </source>
</evidence>
<dbReference type="InterPro" id="IPR001841">
    <property type="entry name" value="Znf_RING"/>
</dbReference>
<dbReference type="GO" id="GO:0061630">
    <property type="term" value="F:ubiquitin protein ligase activity"/>
    <property type="evidence" value="ECO:0007669"/>
    <property type="project" value="UniProtKB-EC"/>
</dbReference>
<evidence type="ECO:0000313" key="12">
    <source>
        <dbReference type="Proteomes" id="UP001652660"/>
    </source>
</evidence>
<proteinExistence type="predicted"/>
<evidence type="ECO:0000256" key="6">
    <source>
        <dbReference type="ARBA" id="ARBA00022771"/>
    </source>
</evidence>
<feature type="compositionally biased region" description="Polar residues" evidence="10">
    <location>
        <begin position="68"/>
        <end position="82"/>
    </location>
</feature>
<evidence type="ECO:0000313" key="13">
    <source>
        <dbReference type="RefSeq" id="XP_027091466.1"/>
    </source>
</evidence>
<dbReference type="InterPro" id="IPR045191">
    <property type="entry name" value="MBR1/2-like"/>
</dbReference>
<feature type="compositionally biased region" description="Polar residues" evidence="10">
    <location>
        <begin position="525"/>
        <end position="545"/>
    </location>
</feature>
<dbReference type="RefSeq" id="XP_027091466.1">
    <property type="nucleotide sequence ID" value="XM_027235665.1"/>
</dbReference>
<feature type="compositionally biased region" description="Polar residues" evidence="10">
    <location>
        <begin position="447"/>
        <end position="456"/>
    </location>
</feature>
<feature type="region of interest" description="Disordered" evidence="10">
    <location>
        <begin position="263"/>
        <end position="355"/>
    </location>
</feature>
<evidence type="ECO:0000313" key="15">
    <source>
        <dbReference type="RefSeq" id="XP_071923428.1"/>
    </source>
</evidence>
<evidence type="ECO:0000313" key="14">
    <source>
        <dbReference type="RefSeq" id="XP_071923427.1"/>
    </source>
</evidence>
<organism evidence="12 13">
    <name type="scientific">Coffea arabica</name>
    <name type="common">Arabian coffee</name>
    <dbReference type="NCBI Taxonomy" id="13443"/>
    <lineage>
        <taxon>Eukaryota</taxon>
        <taxon>Viridiplantae</taxon>
        <taxon>Streptophyta</taxon>
        <taxon>Embryophyta</taxon>
        <taxon>Tracheophyta</taxon>
        <taxon>Spermatophyta</taxon>
        <taxon>Magnoliopsida</taxon>
        <taxon>eudicotyledons</taxon>
        <taxon>Gunneridae</taxon>
        <taxon>Pentapetalae</taxon>
        <taxon>asterids</taxon>
        <taxon>lamiids</taxon>
        <taxon>Gentianales</taxon>
        <taxon>Rubiaceae</taxon>
        <taxon>Ixoroideae</taxon>
        <taxon>Gardenieae complex</taxon>
        <taxon>Bertiereae - Coffeeae clade</taxon>
        <taxon>Coffeeae</taxon>
        <taxon>Coffea</taxon>
    </lineage>
</organism>
<dbReference type="AlphaFoldDB" id="A0A6P6UM91"/>
<dbReference type="GeneID" id="113712309"/>
<evidence type="ECO:0000256" key="3">
    <source>
        <dbReference type="ARBA" id="ARBA00012483"/>
    </source>
</evidence>
<dbReference type="GO" id="GO:0043161">
    <property type="term" value="P:proteasome-mediated ubiquitin-dependent protein catabolic process"/>
    <property type="evidence" value="ECO:0007669"/>
    <property type="project" value="UniProtKB-ARBA"/>
</dbReference>
<evidence type="ECO:0000256" key="10">
    <source>
        <dbReference type="SAM" id="MobiDB-lite"/>
    </source>
</evidence>
<dbReference type="RefSeq" id="XP_071923427.1">
    <property type="nucleotide sequence ID" value="XM_072067326.1"/>
</dbReference>
<reference evidence="12" key="1">
    <citation type="journal article" date="2025" name="Foods">
        <title>Unveiling the Microbial Signatures of Arabica Coffee Cherries: Insights into Ripeness Specific Diversity, Functional Traits, and Implications for Quality and Safety.</title>
        <authorList>
            <consortium name="RefSeq"/>
            <person name="Tenea G.N."/>
            <person name="Cifuentes V."/>
            <person name="Reyes P."/>
            <person name="Cevallos-Vallejos M."/>
        </authorList>
    </citation>
    <scope>NUCLEOTIDE SEQUENCE [LARGE SCALE GENOMIC DNA]</scope>
</reference>
<dbReference type="Pfam" id="PF13639">
    <property type="entry name" value="zf-RING_2"/>
    <property type="match status" value="1"/>
</dbReference>
<evidence type="ECO:0000313" key="16">
    <source>
        <dbReference type="RefSeq" id="XP_071923429.1"/>
    </source>
</evidence>
<evidence type="ECO:0000256" key="8">
    <source>
        <dbReference type="ARBA" id="ARBA00022833"/>
    </source>
</evidence>
<sequence>MQGQRSAVGSLPEVLGIDHGSTSSDTSLDQQVHWNSIRNSSQNRIPDYLMSPTDTSVGFLNTVNQPGQNLSGWDFGESSSRGEQGEVSETDRKNEHGWSSPINVCAGAALGAEGQQYGPSNILSLNNVGVNMHSNEGASGTFFMQNSGSESIRQDLNMNSDIIVDEDDDCQVLECQNAFKASESVNERMLSASNSSNPFGMSSGTGGFLVEEADGRPGCSLDGRRFSCKRKTLEGNAGQSSGSGSSNLVQHAESNLFHSVPARHNASSSTGIAAPSENNSTVNLPGQVIPRLGLSVGRASSDSHPPLTASGTAESSRRNFRLRINASHQQDSSRNNIVSTETDVGNPNSSSAQHSFRLLPRNNSLDLRPASMTDSGSSQGQSVVVHVSSVRRNPHSRWNGASSSRTGSSSSFAISGDIDAVPYEESSSSSVARHISEHPMFVPPTEIRNSSQNPPNWSLAGGSVGGNPGNVASTSRTGSSAVVHSSTPTWTPPRNPSQYPRRLSEFVRRSSSSSADSDSGGHSSNYPSLRTGPSSSQDMPLSSGSGSQGRHAASSRSAILLERHLDTAFGSYSLRNLAAASEGRNRLMSEQIRNVLDLMRRGGEGLRFEDVMVLDQSVFFGMADFHDRHRDMRLDVDNMSYEELLALEERIGNVSTGLSEETILKQLKQRKYVSNKTVEVETEPCCVCQEEYSDGEDLGSLDCGHDFHAECIKQWLTHKNLCPICKTTGLAK</sequence>
<keyword evidence="4" id="KW-0808">Transferase</keyword>
<dbReference type="EC" id="2.3.2.27" evidence="3"/>
<name>A0A6P6UM91_COFAR</name>
<gene>
    <name evidence="13 14 15 16" type="primary">LOC113712309</name>
</gene>
<protein>
    <recommendedName>
        <fullName evidence="3">RING-type E3 ubiquitin transferase</fullName>
        <ecNumber evidence="3">2.3.2.27</ecNumber>
    </recommendedName>
</protein>
<feature type="region of interest" description="Disordered" evidence="10">
    <location>
        <begin position="68"/>
        <end position="99"/>
    </location>
</feature>
<feature type="compositionally biased region" description="Low complexity" evidence="10">
    <location>
        <begin position="402"/>
        <end position="413"/>
    </location>
</feature>
<feature type="region of interest" description="Disordered" evidence="10">
    <location>
        <begin position="442"/>
        <end position="555"/>
    </location>
</feature>
<keyword evidence="8" id="KW-0862">Zinc</keyword>
<dbReference type="PANTHER" id="PTHR22937:SF224">
    <property type="entry name" value="E3 UBIQUITIN-PROTEIN LIGASE MBR1-RELATED"/>
    <property type="match status" value="1"/>
</dbReference>
<feature type="region of interest" description="Disordered" evidence="10">
    <location>
        <begin position="1"/>
        <end position="29"/>
    </location>
</feature>
<dbReference type="GO" id="GO:0008270">
    <property type="term" value="F:zinc ion binding"/>
    <property type="evidence" value="ECO:0007669"/>
    <property type="project" value="UniProtKB-KW"/>
</dbReference>
<evidence type="ECO:0000256" key="1">
    <source>
        <dbReference type="ARBA" id="ARBA00000900"/>
    </source>
</evidence>
<dbReference type="PROSITE" id="PS50089">
    <property type="entry name" value="ZF_RING_2"/>
    <property type="match status" value="1"/>
</dbReference>
<reference evidence="13" key="2">
    <citation type="submission" date="2025-04" db="UniProtKB">
        <authorList>
            <consortium name="RefSeq"/>
        </authorList>
    </citation>
    <scope>IDENTIFICATION</scope>
    <source>
        <tissue evidence="13 14">Leaves</tissue>
    </source>
</reference>
<evidence type="ECO:0000256" key="2">
    <source>
        <dbReference type="ARBA" id="ARBA00004906"/>
    </source>
</evidence>
<keyword evidence="5" id="KW-0479">Metal-binding</keyword>
<dbReference type="PANTHER" id="PTHR22937">
    <property type="entry name" value="E3 UBIQUITIN-PROTEIN LIGASE RNF165"/>
    <property type="match status" value="1"/>
</dbReference>
<dbReference type="RefSeq" id="XP_071923428.1">
    <property type="nucleotide sequence ID" value="XM_072067327.1"/>
</dbReference>
<feature type="compositionally biased region" description="Polar residues" evidence="10">
    <location>
        <begin position="326"/>
        <end position="354"/>
    </location>
</feature>
<dbReference type="SMART" id="SM00184">
    <property type="entry name" value="RING"/>
    <property type="match status" value="1"/>
</dbReference>
<feature type="compositionally biased region" description="Polar residues" evidence="10">
    <location>
        <begin position="20"/>
        <end position="29"/>
    </location>
</feature>
<dbReference type="Proteomes" id="UP001652660">
    <property type="component" value="Chromosome 10e"/>
</dbReference>
<feature type="domain" description="RING-type" evidence="11">
    <location>
        <begin position="685"/>
        <end position="726"/>
    </location>
</feature>
<evidence type="ECO:0000256" key="5">
    <source>
        <dbReference type="ARBA" id="ARBA00022723"/>
    </source>
</evidence>
<dbReference type="Gene3D" id="3.30.40.10">
    <property type="entry name" value="Zinc/RING finger domain, C3HC4 (zinc finger)"/>
    <property type="match status" value="1"/>
</dbReference>
<comment type="pathway">
    <text evidence="2">Protein modification; protein ubiquitination.</text>
</comment>
<feature type="region of interest" description="Disordered" evidence="10">
    <location>
        <begin position="391"/>
        <end position="413"/>
    </location>
</feature>
<dbReference type="SUPFAM" id="SSF57850">
    <property type="entry name" value="RING/U-box"/>
    <property type="match status" value="1"/>
</dbReference>
<comment type="catalytic activity">
    <reaction evidence="1">
        <text>S-ubiquitinyl-[E2 ubiquitin-conjugating enzyme]-L-cysteine + [acceptor protein]-L-lysine = [E2 ubiquitin-conjugating enzyme]-L-cysteine + N(6)-ubiquitinyl-[acceptor protein]-L-lysine.</text>
        <dbReference type="EC" id="2.3.2.27"/>
    </reaction>
</comment>
<evidence type="ECO:0000256" key="9">
    <source>
        <dbReference type="PROSITE-ProRule" id="PRU00175"/>
    </source>
</evidence>
<keyword evidence="6 9" id="KW-0863">Zinc-finger</keyword>
<feature type="compositionally biased region" description="Polar residues" evidence="10">
    <location>
        <begin position="265"/>
        <end position="284"/>
    </location>
</feature>
<feature type="compositionally biased region" description="Polar residues" evidence="10">
    <location>
        <begin position="298"/>
        <end position="314"/>
    </location>
</feature>
<dbReference type="OrthoDB" id="8062037at2759"/>